<keyword evidence="3" id="KW-0002">3D-structure</keyword>
<dbReference type="PaxDb" id="273075-Ta0938"/>
<dbReference type="PDB" id="2FQH">
    <property type="method" value="NMR"/>
    <property type="chains" value="A=1-109"/>
</dbReference>
<evidence type="ECO:0000313" key="2">
    <source>
        <dbReference type="Proteomes" id="UP000001024"/>
    </source>
</evidence>
<name>Q9HJM9_THEAC</name>
<protein>
    <submittedName>
        <fullName evidence="1">Uncharacterized protein</fullName>
    </submittedName>
</protein>
<reference evidence="1 2" key="1">
    <citation type="journal article" date="2000" name="Nature">
        <title>The genome sequence of the thermoacidophilic scavenger Thermoplasma acidophilum.</title>
        <authorList>
            <person name="Ruepp A."/>
            <person name="Graml W."/>
            <person name="Santos-Martinez M.L."/>
            <person name="Koretke K.K."/>
            <person name="Volker C."/>
            <person name="Mewes H.W."/>
            <person name="Frishman D."/>
            <person name="Stocker S."/>
            <person name="Lupas A.N."/>
            <person name="Baumeister W."/>
        </authorList>
    </citation>
    <scope>NUCLEOTIDE SEQUENCE [LARGE SCALE GENOMIC DNA]</scope>
    <source>
        <strain evidence="2">ATCC 25905 / DSM 1728 / JCM 9062 / NBRC 15155 / AMRC-C165</strain>
    </source>
</reference>
<keyword evidence="2" id="KW-1185">Reference proteome</keyword>
<sequence>MSEVNIVVNGREAGSKSKGCALCGATWGDYHADFLGEDLFFCCDICAAEFMNMMDEAFKHTARHNVDELHIDGNYQLGRNVLLKNGEDRLRFYVKFGPGAVIKEFKITDK</sequence>
<dbReference type="Proteomes" id="UP000001024">
    <property type="component" value="Chromosome"/>
</dbReference>
<dbReference type="EnsemblBacteria" id="CAC12067">
    <property type="protein sequence ID" value="CAC12067"/>
    <property type="gene ID" value="CAC12067"/>
</dbReference>
<dbReference type="HOGENOM" id="CLU_2216919_0_0_2"/>
<dbReference type="AlphaFoldDB" id="Q9HJM9"/>
<dbReference type="SMR" id="Q9HJM9"/>
<dbReference type="eggNOG" id="arCOG06030">
    <property type="taxonomic scope" value="Archaea"/>
</dbReference>
<dbReference type="STRING" id="273075.gene:9572155"/>
<dbReference type="PDBsum" id="2FQH"/>
<dbReference type="EMBL" id="AL445066">
    <property type="protein sequence ID" value="CAC12067.1"/>
    <property type="molecule type" value="Genomic_DNA"/>
</dbReference>
<dbReference type="InParanoid" id="Q9HJM9"/>
<accession>Q9HJM9</accession>
<reference evidence="3" key="2">
    <citation type="journal article" date="2007" name="Proteins">
        <title>NMR structure of hypothetical protein TA0938 from Thermoplasma acidophilum.</title>
        <authorList>
            <person name="Monleon D."/>
            <person name="Yee A."/>
            <person name="Arrowsmith C."/>
            <person name="Celda B."/>
        </authorList>
    </citation>
    <scope>STRUCTURE BY NMR OF 1-109</scope>
</reference>
<dbReference type="EvolutionaryTrace" id="Q9HJM9"/>
<dbReference type="Pfam" id="PF11494">
    <property type="entry name" value="Ta0938"/>
    <property type="match status" value="1"/>
</dbReference>
<dbReference type="KEGG" id="tac:Ta0938"/>
<gene>
    <name evidence="1" type="ordered locus">Ta0938</name>
</gene>
<evidence type="ECO:0000313" key="1">
    <source>
        <dbReference type="EMBL" id="CAC12067.1"/>
    </source>
</evidence>
<organism evidence="1 2">
    <name type="scientific">Thermoplasma acidophilum (strain ATCC 25905 / DSM 1728 / JCM 9062 / NBRC 15155 / AMRC-C165)</name>
    <dbReference type="NCBI Taxonomy" id="273075"/>
    <lineage>
        <taxon>Archaea</taxon>
        <taxon>Methanobacteriati</taxon>
        <taxon>Thermoplasmatota</taxon>
        <taxon>Thermoplasmata</taxon>
        <taxon>Thermoplasmatales</taxon>
        <taxon>Thermoplasmataceae</taxon>
        <taxon>Thermoplasma</taxon>
    </lineage>
</organism>
<evidence type="ECO:0007829" key="3">
    <source>
        <dbReference type="PDB" id="2FQH"/>
    </source>
</evidence>
<proteinExistence type="evidence at protein level"/>
<dbReference type="InterPro" id="IPR021585">
    <property type="entry name" value="Ta0938"/>
</dbReference>